<reference evidence="2" key="1">
    <citation type="journal article" date="2019" name="Int. J. Syst. Evol. Microbiol.">
        <title>The Global Catalogue of Microorganisms (GCM) 10K type strain sequencing project: providing services to taxonomists for standard genome sequencing and annotation.</title>
        <authorList>
            <consortium name="The Broad Institute Genomics Platform"/>
            <consortium name="The Broad Institute Genome Sequencing Center for Infectious Disease"/>
            <person name="Wu L."/>
            <person name="Ma J."/>
        </authorList>
    </citation>
    <scope>NUCLEOTIDE SEQUENCE [LARGE SCALE GENOMIC DNA]</scope>
    <source>
        <strain evidence="2">CCUG 50347</strain>
    </source>
</reference>
<protein>
    <submittedName>
        <fullName evidence="1">Alpha/beta fold hydrolase</fullName>
    </submittedName>
</protein>
<dbReference type="SUPFAM" id="SSF53474">
    <property type="entry name" value="alpha/beta-Hydrolases"/>
    <property type="match status" value="1"/>
</dbReference>
<dbReference type="Gene3D" id="3.40.50.1820">
    <property type="entry name" value="alpha/beta hydrolase"/>
    <property type="match status" value="1"/>
</dbReference>
<name>A0ABV9RWS8_9PSEU</name>
<evidence type="ECO:0000313" key="1">
    <source>
        <dbReference type="EMBL" id="MFC4836690.1"/>
    </source>
</evidence>
<dbReference type="RefSeq" id="WP_274191815.1">
    <property type="nucleotide sequence ID" value="NZ_BAABHN010000069.1"/>
</dbReference>
<dbReference type="GO" id="GO:0016787">
    <property type="term" value="F:hydrolase activity"/>
    <property type="evidence" value="ECO:0007669"/>
    <property type="project" value="UniProtKB-KW"/>
</dbReference>
<dbReference type="Proteomes" id="UP001595909">
    <property type="component" value="Unassembled WGS sequence"/>
</dbReference>
<dbReference type="EMBL" id="JBHSIM010000069">
    <property type="protein sequence ID" value="MFC4836690.1"/>
    <property type="molecule type" value="Genomic_DNA"/>
</dbReference>
<keyword evidence="2" id="KW-1185">Reference proteome</keyword>
<evidence type="ECO:0000313" key="2">
    <source>
        <dbReference type="Proteomes" id="UP001595909"/>
    </source>
</evidence>
<sequence length="274" mass="28022">MTLAHVLSADGTRIAVETVGEGPPLVLTTGALQDRASVRLLAETLADRATVHTWDRRGRGDSGGAPTLDVDPLGAAGEALVAAEVADLAAVVAHAAHPVHPALYGHSAGAVLVLEAVMCGVPAGRVVAHEPPWRLATEDPSSRHELAAATMAALRDGRPDDAAAAFLDGFPAAAPAPVERLRATPFWARTVALAPSLPHDVALVVRDALPSDRLAALRTPLLALDGGASPAWVTEAVAALAAAVPGAEHRTMPGQEHFVLPSVLAPVLADHLAQ</sequence>
<dbReference type="InterPro" id="IPR029058">
    <property type="entry name" value="AB_hydrolase_fold"/>
</dbReference>
<keyword evidence="1" id="KW-0378">Hydrolase</keyword>
<proteinExistence type="predicted"/>
<comment type="caution">
    <text evidence="1">The sequence shown here is derived from an EMBL/GenBank/DDBJ whole genome shotgun (WGS) entry which is preliminary data.</text>
</comment>
<accession>A0ABV9RWS8</accession>
<gene>
    <name evidence="1" type="ORF">ACFPEL_30105</name>
</gene>
<organism evidence="1 2">
    <name type="scientific">Actinomycetospora chibensis</name>
    <dbReference type="NCBI Taxonomy" id="663606"/>
    <lineage>
        <taxon>Bacteria</taxon>
        <taxon>Bacillati</taxon>
        <taxon>Actinomycetota</taxon>
        <taxon>Actinomycetes</taxon>
        <taxon>Pseudonocardiales</taxon>
        <taxon>Pseudonocardiaceae</taxon>
        <taxon>Actinomycetospora</taxon>
    </lineage>
</organism>